<dbReference type="KEGG" id="gacu:117538845"/>
<keyword evidence="2 4" id="KW-0863">Zinc-finger</keyword>
<dbReference type="Gene3D" id="2.60.120.920">
    <property type="match status" value="1"/>
</dbReference>
<dbReference type="InterPro" id="IPR003877">
    <property type="entry name" value="SPRY_dom"/>
</dbReference>
<dbReference type="PROSITE" id="PS00518">
    <property type="entry name" value="ZF_RING_1"/>
    <property type="match status" value="1"/>
</dbReference>
<dbReference type="Gene3D" id="3.30.160.60">
    <property type="entry name" value="Classic Zinc Finger"/>
    <property type="match status" value="1"/>
</dbReference>
<reference evidence="9" key="1">
    <citation type="submission" date="2025-08" db="UniProtKB">
        <authorList>
            <consortium name="RefSeq"/>
        </authorList>
    </citation>
    <scope>IDENTIFICATION</scope>
</reference>
<dbReference type="Pfam" id="PF13765">
    <property type="entry name" value="PRY"/>
    <property type="match status" value="1"/>
</dbReference>
<dbReference type="OrthoDB" id="654191at2759"/>
<dbReference type="SMART" id="SM00589">
    <property type="entry name" value="PRY"/>
    <property type="match status" value="1"/>
</dbReference>
<dbReference type="SUPFAM" id="SSF57845">
    <property type="entry name" value="B-box zinc-binding domain"/>
    <property type="match status" value="1"/>
</dbReference>
<dbReference type="Gene3D" id="3.30.40.10">
    <property type="entry name" value="Zinc/RING finger domain, C3HC4 (zinc finger)"/>
    <property type="match status" value="1"/>
</dbReference>
<proteinExistence type="predicted"/>
<dbReference type="FunFam" id="2.60.120.920:FF:000004">
    <property type="entry name" value="Butyrophilin subfamily 1 member A1"/>
    <property type="match status" value="1"/>
</dbReference>
<dbReference type="InterPro" id="IPR006574">
    <property type="entry name" value="PRY"/>
</dbReference>
<dbReference type="PANTHER" id="PTHR24103">
    <property type="entry name" value="E3 UBIQUITIN-PROTEIN LIGASE TRIM"/>
    <property type="match status" value="1"/>
</dbReference>
<dbReference type="RefSeq" id="XP_034060653.1">
    <property type="nucleotide sequence ID" value="XM_034204762.1"/>
</dbReference>
<dbReference type="GeneID" id="117538845"/>
<dbReference type="SMART" id="SM00336">
    <property type="entry name" value="BBOX"/>
    <property type="match status" value="1"/>
</dbReference>
<name>A0A6P8TA31_GYMAC</name>
<dbReference type="Pfam" id="PF00622">
    <property type="entry name" value="SPRY"/>
    <property type="match status" value="1"/>
</dbReference>
<dbReference type="SUPFAM" id="SSF49899">
    <property type="entry name" value="Concanavalin A-like lectins/glucanases"/>
    <property type="match status" value="1"/>
</dbReference>
<feature type="domain" description="B30.2/SPRY" evidence="7">
    <location>
        <begin position="269"/>
        <end position="466"/>
    </location>
</feature>
<dbReference type="PROSITE" id="PS50188">
    <property type="entry name" value="B302_SPRY"/>
    <property type="match status" value="1"/>
</dbReference>
<dbReference type="InterPro" id="IPR017907">
    <property type="entry name" value="Znf_RING_CS"/>
</dbReference>
<dbReference type="CDD" id="cd12893">
    <property type="entry name" value="SPRY_PRY_TRIM35"/>
    <property type="match status" value="1"/>
</dbReference>
<organism evidence="8 9">
    <name type="scientific">Gymnodraco acuticeps</name>
    <name type="common">Antarctic dragonfish</name>
    <dbReference type="NCBI Taxonomy" id="8218"/>
    <lineage>
        <taxon>Eukaryota</taxon>
        <taxon>Metazoa</taxon>
        <taxon>Chordata</taxon>
        <taxon>Craniata</taxon>
        <taxon>Vertebrata</taxon>
        <taxon>Euteleostomi</taxon>
        <taxon>Actinopterygii</taxon>
        <taxon>Neopterygii</taxon>
        <taxon>Teleostei</taxon>
        <taxon>Neoteleostei</taxon>
        <taxon>Acanthomorphata</taxon>
        <taxon>Eupercaria</taxon>
        <taxon>Perciformes</taxon>
        <taxon>Notothenioidei</taxon>
        <taxon>Bathydraconidae</taxon>
        <taxon>Gymnodraco</taxon>
    </lineage>
</organism>
<dbReference type="Pfam" id="PF00643">
    <property type="entry name" value="zf-B_box"/>
    <property type="match status" value="1"/>
</dbReference>
<accession>A0A6P8TA31</accession>
<feature type="domain" description="RING-type" evidence="5">
    <location>
        <begin position="13"/>
        <end position="53"/>
    </location>
</feature>
<evidence type="ECO:0000313" key="8">
    <source>
        <dbReference type="Proteomes" id="UP000515161"/>
    </source>
</evidence>
<dbReference type="GO" id="GO:0008270">
    <property type="term" value="F:zinc ion binding"/>
    <property type="evidence" value="ECO:0007669"/>
    <property type="project" value="UniProtKB-KW"/>
</dbReference>
<keyword evidence="8" id="KW-1185">Reference proteome</keyword>
<keyword evidence="3" id="KW-0862">Zinc</keyword>
<dbReference type="InterPro" id="IPR050143">
    <property type="entry name" value="TRIM/RBCC"/>
</dbReference>
<sequence>MAALSFSEGDLLCPQCSDIYYLPVLLNCGHNICRFCLKKFWEWKGCRECPVCQAVSVLGRPPINLELKIAADEYQVLKTRSTQDVCRVHNEKLNIFCHNDLEPICLVCQTSKQHTVHECSPVEEAATQKKKEISAMLESLRKHLRLLNMTKVQWEETKRYIQSQVNHSEAAIKEEFEKLHVFLREEENSRLKVLRQEEQIKTQVMCEKLENIQEQIKTLYSTISEVEGALRAKDLTFLQDYKQTHKRVKCTIQAPQCIRDILINSAKHLGSLRFEVWKKMASTVTCVPITLDPNTAQSNLKLSEDLTCVQFSSKQLLPDNPERFTSRVCVLGASGFTSGRHSWMVEVGQGKDWHIGVARESIKRRSTVFLNPSEGFWVIGVSNGDSFWAQTSPRTKLVLKQKPEKITVQLDNDKGKVVFINEADSTIIYAFKDRFTERMFPFFSPGLSAEGKHCSQLIICPQTVALNIESHMQ</sequence>
<dbReference type="SMART" id="SM00449">
    <property type="entry name" value="SPRY"/>
    <property type="match status" value="1"/>
</dbReference>
<evidence type="ECO:0000259" key="7">
    <source>
        <dbReference type="PROSITE" id="PS50188"/>
    </source>
</evidence>
<dbReference type="AlphaFoldDB" id="A0A6P8TA31"/>
<keyword evidence="1" id="KW-0479">Metal-binding</keyword>
<evidence type="ECO:0000256" key="1">
    <source>
        <dbReference type="ARBA" id="ARBA00022723"/>
    </source>
</evidence>
<evidence type="ECO:0000256" key="3">
    <source>
        <dbReference type="ARBA" id="ARBA00022833"/>
    </source>
</evidence>
<dbReference type="InterPro" id="IPR027370">
    <property type="entry name" value="Znf-RING_euk"/>
</dbReference>
<gene>
    <name evidence="9" type="primary">LOC117538845</name>
</gene>
<dbReference type="Proteomes" id="UP000515161">
    <property type="component" value="Unplaced"/>
</dbReference>
<protein>
    <submittedName>
        <fullName evidence="9">Zinc-binding protein A33-like</fullName>
    </submittedName>
</protein>
<dbReference type="InterPro" id="IPR043136">
    <property type="entry name" value="B30.2/SPRY_sf"/>
</dbReference>
<evidence type="ECO:0000256" key="4">
    <source>
        <dbReference type="PROSITE-ProRule" id="PRU00024"/>
    </source>
</evidence>
<feature type="domain" description="B box-type" evidence="6">
    <location>
        <begin position="81"/>
        <end position="122"/>
    </location>
</feature>
<dbReference type="SMART" id="SM00184">
    <property type="entry name" value="RING"/>
    <property type="match status" value="1"/>
</dbReference>
<dbReference type="Pfam" id="PF13445">
    <property type="entry name" value="zf-RING_UBOX"/>
    <property type="match status" value="1"/>
</dbReference>
<dbReference type="PRINTS" id="PR01407">
    <property type="entry name" value="BUTYPHLNCDUF"/>
</dbReference>
<dbReference type="InterPro" id="IPR001870">
    <property type="entry name" value="B30.2/SPRY"/>
</dbReference>
<dbReference type="InterPro" id="IPR013320">
    <property type="entry name" value="ConA-like_dom_sf"/>
</dbReference>
<dbReference type="InterPro" id="IPR001841">
    <property type="entry name" value="Znf_RING"/>
</dbReference>
<dbReference type="InterPro" id="IPR003879">
    <property type="entry name" value="Butyrophylin_SPRY"/>
</dbReference>
<dbReference type="PROSITE" id="PS50089">
    <property type="entry name" value="ZF_RING_2"/>
    <property type="match status" value="1"/>
</dbReference>
<dbReference type="InterPro" id="IPR000315">
    <property type="entry name" value="Znf_B-box"/>
</dbReference>
<evidence type="ECO:0000259" key="6">
    <source>
        <dbReference type="PROSITE" id="PS50119"/>
    </source>
</evidence>
<dbReference type="PROSITE" id="PS50119">
    <property type="entry name" value="ZF_BBOX"/>
    <property type="match status" value="1"/>
</dbReference>
<evidence type="ECO:0000256" key="2">
    <source>
        <dbReference type="ARBA" id="ARBA00022771"/>
    </source>
</evidence>
<dbReference type="InterPro" id="IPR013083">
    <property type="entry name" value="Znf_RING/FYVE/PHD"/>
</dbReference>
<dbReference type="SUPFAM" id="SSF57850">
    <property type="entry name" value="RING/U-box"/>
    <property type="match status" value="1"/>
</dbReference>
<dbReference type="InParanoid" id="A0A6P8TA31"/>
<evidence type="ECO:0000313" key="9">
    <source>
        <dbReference type="RefSeq" id="XP_034060653.1"/>
    </source>
</evidence>
<evidence type="ECO:0000259" key="5">
    <source>
        <dbReference type="PROSITE" id="PS50089"/>
    </source>
</evidence>